<proteinExistence type="predicted"/>
<protein>
    <submittedName>
        <fullName evidence="2">Uncharacterized protein</fullName>
    </submittedName>
</protein>
<reference evidence="2 3" key="1">
    <citation type="journal article" date="2019" name="Sci. Rep.">
        <title>Comparative genomics of chytrid fungi reveal insights into the obligate biotrophic and pathogenic lifestyle of Synchytrium endobioticum.</title>
        <authorList>
            <person name="van de Vossenberg B.T.L.H."/>
            <person name="Warris S."/>
            <person name="Nguyen H.D.T."/>
            <person name="van Gent-Pelzer M.P.E."/>
            <person name="Joly D.L."/>
            <person name="van de Geest H.C."/>
            <person name="Bonants P.J.M."/>
            <person name="Smith D.S."/>
            <person name="Levesque C.A."/>
            <person name="van der Lee T.A.J."/>
        </authorList>
    </citation>
    <scope>NUCLEOTIDE SEQUENCE [LARGE SCALE GENOMIC DNA]</scope>
    <source>
        <strain evidence="2 3">MB42</strain>
    </source>
</reference>
<comment type="caution">
    <text evidence="2">The sequence shown here is derived from an EMBL/GenBank/DDBJ whole genome shotgun (WGS) entry which is preliminary data.</text>
</comment>
<dbReference type="VEuPathDB" id="FungiDB:SeMB42_g02592"/>
<keyword evidence="3" id="KW-1185">Reference proteome</keyword>
<evidence type="ECO:0000313" key="2">
    <source>
        <dbReference type="EMBL" id="TPX49478.1"/>
    </source>
</evidence>
<feature type="region of interest" description="Disordered" evidence="1">
    <location>
        <begin position="108"/>
        <end position="131"/>
    </location>
</feature>
<organism evidence="2 3">
    <name type="scientific">Synchytrium endobioticum</name>
    <dbReference type="NCBI Taxonomy" id="286115"/>
    <lineage>
        <taxon>Eukaryota</taxon>
        <taxon>Fungi</taxon>
        <taxon>Fungi incertae sedis</taxon>
        <taxon>Chytridiomycota</taxon>
        <taxon>Chytridiomycota incertae sedis</taxon>
        <taxon>Chytridiomycetes</taxon>
        <taxon>Synchytriales</taxon>
        <taxon>Synchytriaceae</taxon>
        <taxon>Synchytrium</taxon>
    </lineage>
</organism>
<dbReference type="EMBL" id="QEAN01000082">
    <property type="protein sequence ID" value="TPX49478.1"/>
    <property type="molecule type" value="Genomic_DNA"/>
</dbReference>
<dbReference type="Proteomes" id="UP000317494">
    <property type="component" value="Unassembled WGS sequence"/>
</dbReference>
<sequence>MTYPIFIDAKSLIIKRTYKLVYAWPSSIMDMSTLLWKSCLTPDSNVVSTGSYASLLLYAWNPPPLASLRIFPPESPSYTPCRTPTREMSHPNVTETASFIPSLWSSHKHAPHKKHRIRPVKPSNTDIEAHR</sequence>
<accession>A0A507DF36</accession>
<gene>
    <name evidence="2" type="ORF">SeMB42_g02592</name>
</gene>
<dbReference type="AlphaFoldDB" id="A0A507DF36"/>
<feature type="compositionally biased region" description="Polar residues" evidence="1">
    <location>
        <begin position="122"/>
        <end position="131"/>
    </location>
</feature>
<evidence type="ECO:0000256" key="1">
    <source>
        <dbReference type="SAM" id="MobiDB-lite"/>
    </source>
</evidence>
<feature type="compositionally biased region" description="Basic residues" evidence="1">
    <location>
        <begin position="108"/>
        <end position="119"/>
    </location>
</feature>
<evidence type="ECO:0000313" key="3">
    <source>
        <dbReference type="Proteomes" id="UP000317494"/>
    </source>
</evidence>
<name>A0A507DF36_9FUNG</name>